<dbReference type="AlphaFoldDB" id="A0A7W9JDM9"/>
<name>A0A7W9JDM9_9ACTN</name>
<evidence type="ECO:0000256" key="1">
    <source>
        <dbReference type="SAM" id="MobiDB-lite"/>
    </source>
</evidence>
<dbReference type="EMBL" id="JACHMY010000001">
    <property type="protein sequence ID" value="MBB5840188.1"/>
    <property type="molecule type" value="Genomic_DNA"/>
</dbReference>
<comment type="caution">
    <text evidence="2">The sequence shown here is derived from an EMBL/GenBank/DDBJ whole genome shotgun (WGS) entry which is preliminary data.</text>
</comment>
<evidence type="ECO:0000313" key="2">
    <source>
        <dbReference type="EMBL" id="MBB5840188.1"/>
    </source>
</evidence>
<sequence length="230" mass="24730">MTARRGSFGPVQLARHLGWWDFQVARAVRHGLIPAPDLGSRWSAGLVETFAARAGQLGAEVGSLPDMGAARAARVLAERFGCEVTPDAVFELARRGVLPVVNFYRANPLFDGGEVERFSDRAVLDDAAAAGRCVTADEAAEHLRIRRSDFGHLVRAGRVGAVRRVYGSYRRSRSAAPLVALFRVVDLDALLADAGIDWAAVRATAPGRRSPLAALPTATTTNDDETQEVQ</sequence>
<dbReference type="RefSeq" id="WP_184802359.1">
    <property type="nucleotide sequence ID" value="NZ_JACHMY010000001.1"/>
</dbReference>
<proteinExistence type="predicted"/>
<dbReference type="Proteomes" id="UP000549971">
    <property type="component" value="Unassembled WGS sequence"/>
</dbReference>
<evidence type="ECO:0000313" key="3">
    <source>
        <dbReference type="Proteomes" id="UP000549971"/>
    </source>
</evidence>
<protein>
    <recommendedName>
        <fullName evidence="4">DNA-binding protein</fullName>
    </recommendedName>
</protein>
<keyword evidence="3" id="KW-1185">Reference proteome</keyword>
<accession>A0A7W9JDM9</accession>
<reference evidence="2 3" key="1">
    <citation type="submission" date="2020-08" db="EMBL/GenBank/DDBJ databases">
        <title>Sequencing the genomes of 1000 actinobacteria strains.</title>
        <authorList>
            <person name="Klenk H.-P."/>
        </authorList>
    </citation>
    <scope>NUCLEOTIDE SEQUENCE [LARGE SCALE GENOMIC DNA]</scope>
    <source>
        <strain evidence="2 3">DSM 28967</strain>
    </source>
</reference>
<feature type="region of interest" description="Disordered" evidence="1">
    <location>
        <begin position="211"/>
        <end position="230"/>
    </location>
</feature>
<evidence type="ECO:0008006" key="4">
    <source>
        <dbReference type="Google" id="ProtNLM"/>
    </source>
</evidence>
<gene>
    <name evidence="2" type="ORF">HDA39_006922</name>
</gene>
<organism evidence="2 3">
    <name type="scientific">Kribbella italica</name>
    <dbReference type="NCBI Taxonomy" id="1540520"/>
    <lineage>
        <taxon>Bacteria</taxon>
        <taxon>Bacillati</taxon>
        <taxon>Actinomycetota</taxon>
        <taxon>Actinomycetes</taxon>
        <taxon>Propionibacteriales</taxon>
        <taxon>Kribbellaceae</taxon>
        <taxon>Kribbella</taxon>
    </lineage>
</organism>
<feature type="compositionally biased region" description="Low complexity" evidence="1">
    <location>
        <begin position="211"/>
        <end position="221"/>
    </location>
</feature>